<dbReference type="SUPFAM" id="SSF53756">
    <property type="entry name" value="UDP-Glycosyltransferase/glycogen phosphorylase"/>
    <property type="match status" value="1"/>
</dbReference>
<keyword evidence="4" id="KW-1185">Reference proteome</keyword>
<evidence type="ECO:0000259" key="1">
    <source>
        <dbReference type="Pfam" id="PF00534"/>
    </source>
</evidence>
<dbReference type="GO" id="GO:0016758">
    <property type="term" value="F:hexosyltransferase activity"/>
    <property type="evidence" value="ECO:0007669"/>
    <property type="project" value="TreeGrafter"/>
</dbReference>
<name>A0A564ZHJ4_9BACT</name>
<dbReference type="Gene3D" id="3.40.50.2000">
    <property type="entry name" value="Glycogen Phosphorylase B"/>
    <property type="match status" value="2"/>
</dbReference>
<dbReference type="Proteomes" id="UP000334340">
    <property type="component" value="Unassembled WGS sequence"/>
</dbReference>
<protein>
    <submittedName>
        <fullName evidence="3">Glycosyl transferase group 1</fullName>
    </submittedName>
</protein>
<dbReference type="PANTHER" id="PTHR45947">
    <property type="entry name" value="SULFOQUINOVOSYL TRANSFERASE SQD2"/>
    <property type="match status" value="1"/>
</dbReference>
<accession>A0A564ZHJ4</accession>
<dbReference type="EMBL" id="CABIKM010000019">
    <property type="protein sequence ID" value="VUZ84801.1"/>
    <property type="molecule type" value="Genomic_DNA"/>
</dbReference>
<dbReference type="InterPro" id="IPR050194">
    <property type="entry name" value="Glycosyltransferase_grp1"/>
</dbReference>
<organism evidence="3 4">
    <name type="scientific">Candidatus Methylomirabilis lanthanidiphila</name>
    <dbReference type="NCBI Taxonomy" id="2211376"/>
    <lineage>
        <taxon>Bacteria</taxon>
        <taxon>Candidatus Methylomirabilota</taxon>
        <taxon>Candidatus Methylomirabilia</taxon>
        <taxon>Candidatus Methylomirabilales</taxon>
        <taxon>Candidatus Methylomirabilaceae</taxon>
        <taxon>Candidatus Methylomirabilis</taxon>
    </lineage>
</organism>
<evidence type="ECO:0000313" key="3">
    <source>
        <dbReference type="EMBL" id="VUZ84801.1"/>
    </source>
</evidence>
<dbReference type="AlphaFoldDB" id="A0A564ZHJ4"/>
<dbReference type="InterPro" id="IPR001296">
    <property type="entry name" value="Glyco_trans_1"/>
</dbReference>
<sequence>MKILYVSQYFPPEMGAPSARVYELSRHWVEAGHQVTVLTGFPNHPTGVVAPEYRRPMRRGTLREAVDGIDVVRTWLYAAPNRRPKERILNYSSFCASSCVRGMFVEPPDLVIATSPQLLVGFSGWWIARWKRCPFVLEIRDLWPESLLASGIGRKDSAFIRGLEGLTRFLYRHCDRIIVVTDAFKENLTAGRGLPPGKIDVIENGVETEKFNHRVDANGLRRHLGLEGKFVVSYIGTIGYAHGLDIILQAAHRLKGILPEAMLLLVGEGAEKDKLEGRARREGLGNIRFIPQQPRDDIPRFIALSDVCLVLLRKAELFTTVLPSKMLEFMACGRPVVLGVEGQAREILDQAQAGVCIEPGEPEDLVQAVVNLYRDPALRSRLGENGRDFIVKHFSRRHKAMQYLEILGSMNGKRQETLEAHSISQRRR</sequence>
<evidence type="ECO:0000313" key="4">
    <source>
        <dbReference type="Proteomes" id="UP000334340"/>
    </source>
</evidence>
<proteinExistence type="predicted"/>
<dbReference type="Pfam" id="PF00534">
    <property type="entry name" value="Glycos_transf_1"/>
    <property type="match status" value="1"/>
</dbReference>
<feature type="domain" description="Glycosyl transferase family 1" evidence="1">
    <location>
        <begin position="225"/>
        <end position="388"/>
    </location>
</feature>
<dbReference type="CDD" id="cd03794">
    <property type="entry name" value="GT4_WbuB-like"/>
    <property type="match status" value="1"/>
</dbReference>
<evidence type="ECO:0000259" key="2">
    <source>
        <dbReference type="Pfam" id="PF13579"/>
    </source>
</evidence>
<feature type="domain" description="Glycosyltransferase subfamily 4-like N-terminal" evidence="2">
    <location>
        <begin position="16"/>
        <end position="205"/>
    </location>
</feature>
<dbReference type="Pfam" id="PF13579">
    <property type="entry name" value="Glyco_trans_4_4"/>
    <property type="match status" value="1"/>
</dbReference>
<dbReference type="PANTHER" id="PTHR45947:SF3">
    <property type="entry name" value="SULFOQUINOVOSYL TRANSFERASE SQD2"/>
    <property type="match status" value="1"/>
</dbReference>
<gene>
    <name evidence="3" type="ORF">MELA_01175</name>
</gene>
<dbReference type="InterPro" id="IPR028098">
    <property type="entry name" value="Glyco_trans_4-like_N"/>
</dbReference>
<reference evidence="3 4" key="1">
    <citation type="submission" date="2019-07" db="EMBL/GenBank/DDBJ databases">
        <authorList>
            <person name="Cremers G."/>
        </authorList>
    </citation>
    <scope>NUCLEOTIDE SEQUENCE [LARGE SCALE GENOMIC DNA]</scope>
</reference>
<keyword evidence="3" id="KW-0808">Transferase</keyword>